<dbReference type="Pfam" id="PF17940">
    <property type="entry name" value="TetR_C_31"/>
    <property type="match status" value="1"/>
</dbReference>
<dbReference type="Proteomes" id="UP000033900">
    <property type="component" value="Unassembled WGS sequence"/>
</dbReference>
<evidence type="ECO:0000313" key="4">
    <source>
        <dbReference type="EMBL" id="KJL49459.1"/>
    </source>
</evidence>
<evidence type="ECO:0000259" key="3">
    <source>
        <dbReference type="PROSITE" id="PS50977"/>
    </source>
</evidence>
<dbReference type="OrthoDB" id="7506349at2"/>
<dbReference type="InterPro" id="IPR036271">
    <property type="entry name" value="Tet_transcr_reg_TetR-rel_C_sf"/>
</dbReference>
<evidence type="ECO:0000256" key="2">
    <source>
        <dbReference type="PROSITE-ProRule" id="PRU00335"/>
    </source>
</evidence>
<dbReference type="RefSeq" id="WP_045255859.1">
    <property type="nucleotide sequence ID" value="NZ_JYJB01000003.1"/>
</dbReference>
<keyword evidence="1 2" id="KW-0238">DNA-binding</keyword>
<feature type="DNA-binding region" description="H-T-H motif" evidence="2">
    <location>
        <begin position="25"/>
        <end position="44"/>
    </location>
</feature>
<dbReference type="SUPFAM" id="SSF48498">
    <property type="entry name" value="Tetracyclin repressor-like, C-terminal domain"/>
    <property type="match status" value="1"/>
</dbReference>
<dbReference type="EMBL" id="JYJB01000003">
    <property type="protein sequence ID" value="KJL49459.1"/>
    <property type="molecule type" value="Genomic_DNA"/>
</dbReference>
<gene>
    <name evidence="4" type="ORF">RS84_00171</name>
</gene>
<comment type="caution">
    <text evidence="4">The sequence shown here is derived from an EMBL/GenBank/DDBJ whole genome shotgun (WGS) entry which is preliminary data.</text>
</comment>
<protein>
    <recommendedName>
        <fullName evidence="3">HTH tetR-type domain-containing protein</fullName>
    </recommendedName>
</protein>
<dbReference type="InterPro" id="IPR009057">
    <property type="entry name" value="Homeodomain-like_sf"/>
</dbReference>
<proteinExistence type="predicted"/>
<dbReference type="STRING" id="273678.RS84_00171"/>
<dbReference type="Gene3D" id="1.10.357.10">
    <property type="entry name" value="Tetracycline Repressor, domain 2"/>
    <property type="match status" value="1"/>
</dbReference>
<evidence type="ECO:0000256" key="1">
    <source>
        <dbReference type="ARBA" id="ARBA00023125"/>
    </source>
</evidence>
<organism evidence="4 5">
    <name type="scientific">Microbacterium hydrocarbonoxydans</name>
    <dbReference type="NCBI Taxonomy" id="273678"/>
    <lineage>
        <taxon>Bacteria</taxon>
        <taxon>Bacillati</taxon>
        <taxon>Actinomycetota</taxon>
        <taxon>Actinomycetes</taxon>
        <taxon>Micrococcales</taxon>
        <taxon>Microbacteriaceae</taxon>
        <taxon>Microbacterium</taxon>
    </lineage>
</organism>
<dbReference type="PROSITE" id="PS50977">
    <property type="entry name" value="HTH_TETR_2"/>
    <property type="match status" value="1"/>
</dbReference>
<dbReference type="InterPro" id="IPR001647">
    <property type="entry name" value="HTH_TetR"/>
</dbReference>
<sequence length="183" mass="19513">MSSTRIRALEAAIDLIGTEGIRALTHGRVDAAADLPPGSTSNHFRTRAALLSGVIDWIAESERGEGGFPSLPSTEAALTEMLIHVMELESGPRAARTRARYALFLEAVDDEAVTPLRRQRRVFEEWVRSLLGTIAGPDAADRAPMLMAACDGLLLHRITVDPDAPVEASITLAVAVAVHGPAT</sequence>
<dbReference type="GO" id="GO:0003677">
    <property type="term" value="F:DNA binding"/>
    <property type="evidence" value="ECO:0007669"/>
    <property type="project" value="UniProtKB-UniRule"/>
</dbReference>
<keyword evidence="5" id="KW-1185">Reference proteome</keyword>
<feature type="domain" description="HTH tetR-type" evidence="3">
    <location>
        <begin position="2"/>
        <end position="62"/>
    </location>
</feature>
<dbReference type="SUPFAM" id="SSF46689">
    <property type="entry name" value="Homeodomain-like"/>
    <property type="match status" value="1"/>
</dbReference>
<dbReference type="InterPro" id="IPR041583">
    <property type="entry name" value="TetR_C_31"/>
</dbReference>
<name>A0A0M2HYE6_9MICO</name>
<reference evidence="4 5" key="1">
    <citation type="submission" date="2015-02" db="EMBL/GenBank/DDBJ databases">
        <title>Draft genome sequences of ten Microbacterium spp. with emphasis on heavy metal contaminated environments.</title>
        <authorList>
            <person name="Corretto E."/>
        </authorList>
    </citation>
    <scope>NUCLEOTIDE SEQUENCE [LARGE SCALE GENOMIC DNA]</scope>
    <source>
        <strain evidence="4 5">SA35</strain>
    </source>
</reference>
<dbReference type="AlphaFoldDB" id="A0A0M2HYE6"/>
<accession>A0A0M2HYE6</accession>
<evidence type="ECO:0000313" key="5">
    <source>
        <dbReference type="Proteomes" id="UP000033900"/>
    </source>
</evidence>
<dbReference type="PATRIC" id="fig|273678.4.peg.162"/>